<keyword evidence="3" id="KW-1185">Reference proteome</keyword>
<proteinExistence type="predicted"/>
<feature type="region of interest" description="Disordered" evidence="1">
    <location>
        <begin position="274"/>
        <end position="306"/>
    </location>
</feature>
<gene>
    <name evidence="2" type="ORF">FPHYL_876</name>
</gene>
<dbReference type="EMBL" id="JAAOAQ010000024">
    <property type="protein sequence ID" value="KAF5570930.1"/>
    <property type="molecule type" value="Genomic_DNA"/>
</dbReference>
<evidence type="ECO:0000313" key="2">
    <source>
        <dbReference type="EMBL" id="KAF5570930.1"/>
    </source>
</evidence>
<dbReference type="AlphaFoldDB" id="A0A8H5KAX5"/>
<evidence type="ECO:0000313" key="3">
    <source>
        <dbReference type="Proteomes" id="UP000582016"/>
    </source>
</evidence>
<accession>A0A8H5KAX5</accession>
<feature type="region of interest" description="Disordered" evidence="1">
    <location>
        <begin position="103"/>
        <end position="127"/>
    </location>
</feature>
<dbReference type="OrthoDB" id="10534088at2759"/>
<comment type="caution">
    <text evidence="2">The sequence shown here is derived from an EMBL/GenBank/DDBJ whole genome shotgun (WGS) entry which is preliminary data.</text>
</comment>
<feature type="compositionally biased region" description="Polar residues" evidence="1">
    <location>
        <begin position="274"/>
        <end position="284"/>
    </location>
</feature>
<protein>
    <submittedName>
        <fullName evidence="2">Uncharacterized protein</fullName>
    </submittedName>
</protein>
<reference evidence="2 3" key="1">
    <citation type="submission" date="2020-05" db="EMBL/GenBank/DDBJ databases">
        <title>Identification and distribution of gene clusters putatively required for synthesis of sphingolipid metabolism inhibitors in phylogenetically diverse species of the filamentous fungus Fusarium.</title>
        <authorList>
            <person name="Kim H.-S."/>
            <person name="Busman M."/>
            <person name="Brown D.W."/>
            <person name="Divon H."/>
            <person name="Uhlig S."/>
            <person name="Proctor R.H."/>
        </authorList>
    </citation>
    <scope>NUCLEOTIDE SEQUENCE [LARGE SCALE GENOMIC DNA]</scope>
    <source>
        <strain evidence="2 3">NRRL 13617</strain>
    </source>
</reference>
<name>A0A8H5KAX5_9HYPO</name>
<organism evidence="2 3">
    <name type="scientific">Fusarium phyllophilum</name>
    <dbReference type="NCBI Taxonomy" id="47803"/>
    <lineage>
        <taxon>Eukaryota</taxon>
        <taxon>Fungi</taxon>
        <taxon>Dikarya</taxon>
        <taxon>Ascomycota</taxon>
        <taxon>Pezizomycotina</taxon>
        <taxon>Sordariomycetes</taxon>
        <taxon>Hypocreomycetidae</taxon>
        <taxon>Hypocreales</taxon>
        <taxon>Nectriaceae</taxon>
        <taxon>Fusarium</taxon>
        <taxon>Fusarium fujikuroi species complex</taxon>
    </lineage>
</organism>
<feature type="region of interest" description="Disordered" evidence="1">
    <location>
        <begin position="207"/>
        <end position="231"/>
    </location>
</feature>
<dbReference type="Proteomes" id="UP000582016">
    <property type="component" value="Unassembled WGS sequence"/>
</dbReference>
<evidence type="ECO:0000256" key="1">
    <source>
        <dbReference type="SAM" id="MobiDB-lite"/>
    </source>
</evidence>
<sequence length="578" mass="64795">MVLAAPHGGNLPNVVRDDMVSSFEDMNNFPPGMHLRPYQMVLPFSGDQRFHPQGSDQPSWDTHHRSQSFRYLPSTMYGKKMQVSSIPRIYYVRGQDEITMGVLQQDTSSEPPPPAKKPRRSGGVEPVSIQEKMLRLNPDAVKKDGASAARCERSAIAQPVQCSTGCEADALAAAGRAGHDVCDGAIWIWHAFRGHSRRSREIFKKASSWQSSEQQTEAKAKPSNEAALTGLTLTRRHRMKLKRDLLNASAVVPMWNFLARFMLVFTSTFTFTGERNQQNPNNVSRHTDKSQGRLKSTTSPGRPHSTLLEVTGAVPTVLSGRNIDFMLLSERGSQPASHVDDFAPGIFFTCYQGPVEIIPPNPYDIGADLPEEDERLDVHEMIDISILFRECDLQIFDEARVLEFWTDYGGRKSACGYDEAPGVDINLSDPDTSNAQGTWLLVGDTSGPNFRRYSVTYNTPDRREYNLETGAHLPHRDFPWAILYFCRQGTSPSELALTATTISPEEYLYTMLNAADKWNAYSPQLQAEIDAFVLWRPDKYFKENTELITTITVFCPEDMKHESCVATNKTQGAPTSRI</sequence>